<dbReference type="GO" id="GO:0016887">
    <property type="term" value="F:ATP hydrolysis activity"/>
    <property type="evidence" value="ECO:0007669"/>
    <property type="project" value="InterPro"/>
</dbReference>
<dbReference type="Proteomes" id="UP000008983">
    <property type="component" value="Unassembled WGS sequence"/>
</dbReference>
<keyword evidence="10 11" id="KW-0472">Membrane</keyword>
<dbReference type="PRINTS" id="PR00119">
    <property type="entry name" value="CATATPASE"/>
</dbReference>
<keyword evidence="6" id="KW-0067">ATP-binding</keyword>
<dbReference type="OrthoDB" id="10256233at2759"/>
<dbReference type="SUPFAM" id="SSF81665">
    <property type="entry name" value="Calcium ATPase, transmembrane domain M"/>
    <property type="match status" value="1"/>
</dbReference>
<accession>G0QTU1</accession>
<feature type="transmembrane region" description="Helical" evidence="11">
    <location>
        <begin position="50"/>
        <end position="70"/>
    </location>
</feature>
<gene>
    <name evidence="12" type="ORF">IMG5_111710</name>
</gene>
<sequence>MMKQRLQDQFQELVFVLKKDKYLGLCYTQKQLNSNFIEKQYIFFYQQFQFLFFDAITWIIPPAMPIFFAICQSMALVRLGYSHIIAVDPSQTVVASEIKLMCFDKTGTLTKNNMDVIGFCDFNIGELITKLPNQIKEEKQKALLYAFGTCHGVYLVEGEHLGDELDVKMVEFSGFKIRKSSTCKLEAFNDNLLLKVIKQWEFESQFQRMGCLVQDQNGKNYAFVKGSPELVITGNMLIDIQQISNQKLLKDILQNTFVFARCKPEQKTEIIYMHQTLFKQKIGMIGDGANDCSAIKQADLGVSFCEADASFSAPFSYQKKSINCLPIILAEGRCVLTNMIECYRLLCYCQCFQICSIYYITL</sequence>
<keyword evidence="4" id="KW-0479">Metal-binding</keyword>
<dbReference type="EMBL" id="GL983877">
    <property type="protein sequence ID" value="EGR31366.1"/>
    <property type="molecule type" value="Genomic_DNA"/>
</dbReference>
<evidence type="ECO:0000256" key="2">
    <source>
        <dbReference type="ARBA" id="ARBA00022553"/>
    </source>
</evidence>
<keyword evidence="13" id="KW-1185">Reference proteome</keyword>
<evidence type="ECO:0000256" key="3">
    <source>
        <dbReference type="ARBA" id="ARBA00022692"/>
    </source>
</evidence>
<dbReference type="GeneID" id="14907504"/>
<evidence type="ECO:0000256" key="11">
    <source>
        <dbReference type="SAM" id="Phobius"/>
    </source>
</evidence>
<evidence type="ECO:0000256" key="1">
    <source>
        <dbReference type="ARBA" id="ARBA00004141"/>
    </source>
</evidence>
<comment type="subcellular location">
    <subcellularLocation>
        <location evidence="1">Membrane</location>
        <topology evidence="1">Multi-pass membrane protein</topology>
    </subcellularLocation>
</comment>
<evidence type="ECO:0000256" key="5">
    <source>
        <dbReference type="ARBA" id="ARBA00022741"/>
    </source>
</evidence>
<dbReference type="PANTHER" id="PTHR45630:SF8">
    <property type="entry name" value="CATION-TRANSPORTING ATPASE"/>
    <property type="match status" value="1"/>
</dbReference>
<evidence type="ECO:0000313" key="12">
    <source>
        <dbReference type="EMBL" id="EGR31366.1"/>
    </source>
</evidence>
<dbReference type="GO" id="GO:0046872">
    <property type="term" value="F:metal ion binding"/>
    <property type="evidence" value="ECO:0007669"/>
    <property type="project" value="UniProtKB-KW"/>
</dbReference>
<keyword evidence="8" id="KW-1278">Translocase</keyword>
<dbReference type="NCBIfam" id="TIGR01494">
    <property type="entry name" value="ATPase_P-type"/>
    <property type="match status" value="1"/>
</dbReference>
<dbReference type="InterPro" id="IPR036412">
    <property type="entry name" value="HAD-like_sf"/>
</dbReference>
<dbReference type="InParanoid" id="G0QTU1"/>
<dbReference type="RefSeq" id="XP_004034852.1">
    <property type="nucleotide sequence ID" value="XM_004034804.1"/>
</dbReference>
<dbReference type="AlphaFoldDB" id="G0QTU1"/>
<keyword evidence="5" id="KW-0547">Nucleotide-binding</keyword>
<evidence type="ECO:0000256" key="10">
    <source>
        <dbReference type="ARBA" id="ARBA00023136"/>
    </source>
</evidence>
<evidence type="ECO:0000256" key="8">
    <source>
        <dbReference type="ARBA" id="ARBA00022967"/>
    </source>
</evidence>
<reference evidence="12 13" key="1">
    <citation type="submission" date="2011-07" db="EMBL/GenBank/DDBJ databases">
        <authorList>
            <person name="Coyne R."/>
            <person name="Brami D."/>
            <person name="Johnson J."/>
            <person name="Hostetler J."/>
            <person name="Hannick L."/>
            <person name="Clark T."/>
            <person name="Cassidy-Hanley D."/>
            <person name="Inman J."/>
        </authorList>
    </citation>
    <scope>NUCLEOTIDE SEQUENCE [LARGE SCALE GENOMIC DNA]</scope>
    <source>
        <strain evidence="12 13">G5</strain>
    </source>
</reference>
<evidence type="ECO:0000256" key="7">
    <source>
        <dbReference type="ARBA" id="ARBA00022842"/>
    </source>
</evidence>
<dbReference type="Gene3D" id="3.40.50.1000">
    <property type="entry name" value="HAD superfamily/HAD-like"/>
    <property type="match status" value="2"/>
</dbReference>
<name>G0QTU1_ICHMU</name>
<protein>
    <submittedName>
        <fullName evidence="12">Uncharacterized protein</fullName>
    </submittedName>
</protein>
<dbReference type="GO" id="GO:0140358">
    <property type="term" value="F:P-type transmembrane transporter activity"/>
    <property type="evidence" value="ECO:0007669"/>
    <property type="project" value="InterPro"/>
</dbReference>
<proteinExistence type="predicted"/>
<dbReference type="GO" id="GO:0005524">
    <property type="term" value="F:ATP binding"/>
    <property type="evidence" value="ECO:0007669"/>
    <property type="project" value="UniProtKB-KW"/>
</dbReference>
<dbReference type="InterPro" id="IPR006544">
    <property type="entry name" value="P-type_TPase_V"/>
</dbReference>
<evidence type="ECO:0000256" key="6">
    <source>
        <dbReference type="ARBA" id="ARBA00022840"/>
    </source>
</evidence>
<keyword evidence="7" id="KW-0460">Magnesium</keyword>
<keyword evidence="9 11" id="KW-1133">Transmembrane helix</keyword>
<dbReference type="InterPro" id="IPR023298">
    <property type="entry name" value="ATPase_P-typ_TM_dom_sf"/>
</dbReference>
<dbReference type="GO" id="GO:0016020">
    <property type="term" value="C:membrane"/>
    <property type="evidence" value="ECO:0007669"/>
    <property type="project" value="UniProtKB-SubCell"/>
</dbReference>
<dbReference type="SUPFAM" id="SSF56784">
    <property type="entry name" value="HAD-like"/>
    <property type="match status" value="1"/>
</dbReference>
<evidence type="ECO:0000256" key="4">
    <source>
        <dbReference type="ARBA" id="ARBA00022723"/>
    </source>
</evidence>
<evidence type="ECO:0000313" key="13">
    <source>
        <dbReference type="Proteomes" id="UP000008983"/>
    </source>
</evidence>
<dbReference type="InterPro" id="IPR023214">
    <property type="entry name" value="HAD_sf"/>
</dbReference>
<organism evidence="12 13">
    <name type="scientific">Ichthyophthirius multifiliis</name>
    <name type="common">White spot disease agent</name>
    <name type="synonym">Ich</name>
    <dbReference type="NCBI Taxonomy" id="5932"/>
    <lineage>
        <taxon>Eukaryota</taxon>
        <taxon>Sar</taxon>
        <taxon>Alveolata</taxon>
        <taxon>Ciliophora</taxon>
        <taxon>Intramacronucleata</taxon>
        <taxon>Oligohymenophorea</taxon>
        <taxon>Hymenostomatida</taxon>
        <taxon>Ophryoglenina</taxon>
        <taxon>Ichthyophthirius</taxon>
    </lineage>
</organism>
<dbReference type="InterPro" id="IPR023299">
    <property type="entry name" value="ATPase_P-typ_cyto_dom_N"/>
</dbReference>
<keyword evidence="3 11" id="KW-0812">Transmembrane</keyword>
<dbReference type="InterPro" id="IPR001757">
    <property type="entry name" value="P_typ_ATPase"/>
</dbReference>
<dbReference type="Gene3D" id="3.40.1110.10">
    <property type="entry name" value="Calcium-transporting ATPase, cytoplasmic domain N"/>
    <property type="match status" value="1"/>
</dbReference>
<dbReference type="PROSITE" id="PS00154">
    <property type="entry name" value="ATPASE_E1_E2"/>
    <property type="match status" value="1"/>
</dbReference>
<dbReference type="eggNOG" id="KOG0208">
    <property type="taxonomic scope" value="Eukaryota"/>
</dbReference>
<evidence type="ECO:0000256" key="9">
    <source>
        <dbReference type="ARBA" id="ARBA00022989"/>
    </source>
</evidence>
<keyword evidence="2" id="KW-0597">Phosphoprotein</keyword>
<dbReference type="STRING" id="857967.G0QTU1"/>
<dbReference type="InterPro" id="IPR018303">
    <property type="entry name" value="ATPase_P-typ_P_site"/>
</dbReference>
<dbReference type="GO" id="GO:0019829">
    <property type="term" value="F:ATPase-coupled monoatomic cation transmembrane transporter activity"/>
    <property type="evidence" value="ECO:0007669"/>
    <property type="project" value="TreeGrafter"/>
</dbReference>
<dbReference type="PANTHER" id="PTHR45630">
    <property type="entry name" value="CATION-TRANSPORTING ATPASE-RELATED"/>
    <property type="match status" value="1"/>
</dbReference>
<dbReference type="Gene3D" id="1.20.1110.10">
    <property type="entry name" value="Calcium-transporting ATPase, transmembrane domain"/>
    <property type="match status" value="2"/>
</dbReference>